<feature type="chain" id="PRO_5002899104" description="DUF1330 domain-containing protein" evidence="1">
    <location>
        <begin position="38"/>
        <end position="142"/>
    </location>
</feature>
<protein>
    <recommendedName>
        <fullName evidence="2">DUF1330 domain-containing protein</fullName>
    </recommendedName>
</protein>
<evidence type="ECO:0000256" key="1">
    <source>
        <dbReference type="SAM" id="SignalP"/>
    </source>
</evidence>
<dbReference type="EMBL" id="EU408356">
    <property type="protein sequence ID" value="ACN58922.1"/>
    <property type="molecule type" value="Genomic_DNA"/>
</dbReference>
<keyword evidence="1" id="KW-0732">Signal</keyword>
<dbReference type="AlphaFoldDB" id="C0INN6"/>
<evidence type="ECO:0000313" key="3">
    <source>
        <dbReference type="EMBL" id="ACN58922.1"/>
    </source>
</evidence>
<dbReference type="InterPro" id="IPR010753">
    <property type="entry name" value="DUF1330"/>
</dbReference>
<feature type="domain" description="DUF1330" evidence="2">
    <location>
        <begin position="45"/>
        <end position="139"/>
    </location>
</feature>
<dbReference type="SUPFAM" id="SSF54909">
    <property type="entry name" value="Dimeric alpha+beta barrel"/>
    <property type="match status" value="1"/>
</dbReference>
<dbReference type="Pfam" id="PF07045">
    <property type="entry name" value="DUF1330"/>
    <property type="match status" value="1"/>
</dbReference>
<organism evidence="3">
    <name type="scientific">uncultured bacterium BLR7</name>
    <dbReference type="NCBI Taxonomy" id="506523"/>
    <lineage>
        <taxon>Bacteria</taxon>
        <taxon>environmental samples</taxon>
    </lineage>
</organism>
<dbReference type="Gene3D" id="3.30.70.100">
    <property type="match status" value="1"/>
</dbReference>
<accession>C0INN6</accession>
<dbReference type="PANTHER" id="PTHR41521:SF4">
    <property type="entry name" value="BLR0684 PROTEIN"/>
    <property type="match status" value="1"/>
</dbReference>
<name>C0INN6_9BACT</name>
<evidence type="ECO:0000259" key="2">
    <source>
        <dbReference type="Pfam" id="PF07045"/>
    </source>
</evidence>
<sequence>MLAQRQTRRNTMKTAWNIALAGAAGLTLGAAGMAAYAAQTAPPMAYYVGNVQEVKDPEAYRAYAGSVAGAIAPFGGKFIVRGAEPVILDASKKPPGYIVVIQFPSMKSLRDWWDSPAYAAIRPTRERLTTGQNYAVEGVPPS</sequence>
<gene>
    <name evidence="3" type="ORF">AKSOIL_0080</name>
</gene>
<reference evidence="3" key="1">
    <citation type="journal article" date="2009" name="ISME J.">
        <title>Functional metagenomics reveals diverse beta-lactamases in a remote Alaskan soil.</title>
        <authorList>
            <person name="Allen H.K."/>
            <person name="Moe L.A."/>
            <person name="Rodbumrer J."/>
            <person name="Gaarder A."/>
            <person name="Handelsman J."/>
        </authorList>
    </citation>
    <scope>NUCLEOTIDE SEQUENCE</scope>
</reference>
<proteinExistence type="predicted"/>
<dbReference type="PANTHER" id="PTHR41521">
    <property type="match status" value="1"/>
</dbReference>
<dbReference type="InterPro" id="IPR011008">
    <property type="entry name" value="Dimeric_a/b-barrel"/>
</dbReference>
<feature type="signal peptide" evidence="1">
    <location>
        <begin position="1"/>
        <end position="37"/>
    </location>
</feature>